<evidence type="ECO:0000313" key="13">
    <source>
        <dbReference type="Proteomes" id="UP001162891"/>
    </source>
</evidence>
<evidence type="ECO:0000256" key="5">
    <source>
        <dbReference type="ARBA" id="ARBA00022722"/>
    </source>
</evidence>
<dbReference type="HAMAP" id="MF_00042">
    <property type="entry name" value="RNase_H"/>
    <property type="match status" value="1"/>
</dbReference>
<dbReference type="SUPFAM" id="SSF53098">
    <property type="entry name" value="Ribonuclease H-like"/>
    <property type="match status" value="1"/>
</dbReference>
<name>A0ABM7WNM5_9BACT</name>
<keyword evidence="6 10" id="KW-0479">Metal-binding</keyword>
<reference evidence="13" key="1">
    <citation type="journal article" date="2022" name="Int. J. Syst. Evol. Microbiol.">
        <title>Anaeromyxobacter oryzae sp. nov., Anaeromyxobacter diazotrophicus sp. nov. and Anaeromyxobacter paludicola sp. nov., isolated from paddy soils.</title>
        <authorList>
            <person name="Itoh H."/>
            <person name="Xu Z."/>
            <person name="Mise K."/>
            <person name="Masuda Y."/>
            <person name="Ushijima N."/>
            <person name="Hayakawa C."/>
            <person name="Shiratori Y."/>
            <person name="Senoo K."/>
        </authorList>
    </citation>
    <scope>NUCLEOTIDE SEQUENCE [LARGE SCALE GENOMIC DNA]</scope>
    <source>
        <strain evidence="13">Red232</strain>
    </source>
</reference>
<evidence type="ECO:0000256" key="8">
    <source>
        <dbReference type="ARBA" id="ARBA00022801"/>
    </source>
</evidence>
<dbReference type="Pfam" id="PF00075">
    <property type="entry name" value="RNase_H"/>
    <property type="match status" value="1"/>
</dbReference>
<evidence type="ECO:0000256" key="4">
    <source>
        <dbReference type="ARBA" id="ARBA00012180"/>
    </source>
</evidence>
<dbReference type="InterPro" id="IPR012337">
    <property type="entry name" value="RNaseH-like_sf"/>
</dbReference>
<dbReference type="RefSeq" id="WP_248357432.1">
    <property type="nucleotide sequence ID" value="NZ_AP025591.1"/>
</dbReference>
<keyword evidence="8 10" id="KW-0378">Hydrolase</keyword>
<feature type="binding site" evidence="10">
    <location>
        <position position="144"/>
    </location>
    <ligand>
        <name>Mg(2+)</name>
        <dbReference type="ChEBI" id="CHEBI:18420"/>
        <label>2</label>
    </ligand>
</feature>
<keyword evidence="13" id="KW-1185">Reference proteome</keyword>
<dbReference type="CDD" id="cd09278">
    <property type="entry name" value="RNase_HI_prokaryote_like"/>
    <property type="match status" value="1"/>
</dbReference>
<feature type="binding site" evidence="10">
    <location>
        <position position="58"/>
    </location>
    <ligand>
        <name>Mg(2+)</name>
        <dbReference type="ChEBI" id="CHEBI:18420"/>
        <label>1</label>
    </ligand>
</feature>
<keyword evidence="10" id="KW-0963">Cytoplasm</keyword>
<comment type="subunit">
    <text evidence="3 10">Monomer.</text>
</comment>
<evidence type="ECO:0000256" key="9">
    <source>
        <dbReference type="ARBA" id="ARBA00022842"/>
    </source>
</evidence>
<comment type="similarity">
    <text evidence="2 10">Belongs to the RNase H family.</text>
</comment>
<evidence type="ECO:0000313" key="12">
    <source>
        <dbReference type="EMBL" id="BDG01067.1"/>
    </source>
</evidence>
<protein>
    <recommendedName>
        <fullName evidence="4 10">Ribonuclease H</fullName>
        <shortName evidence="10">RNase H</shortName>
        <ecNumber evidence="4 10">3.1.26.4</ecNumber>
    </recommendedName>
</protein>
<dbReference type="Proteomes" id="UP001162891">
    <property type="component" value="Chromosome"/>
</dbReference>
<comment type="function">
    <text evidence="10">Endonuclease that specifically degrades the RNA of RNA-DNA hybrids.</text>
</comment>
<dbReference type="EC" id="3.1.26.4" evidence="4 10"/>
<dbReference type="InterPro" id="IPR036397">
    <property type="entry name" value="RNaseH_sf"/>
</dbReference>
<gene>
    <name evidence="10 12" type="primary">rnhA</name>
    <name evidence="12" type="ORF">AMOR_00630</name>
</gene>
<dbReference type="InterPro" id="IPR002156">
    <property type="entry name" value="RNaseH_domain"/>
</dbReference>
<proteinExistence type="inferred from homology"/>
<evidence type="ECO:0000259" key="11">
    <source>
        <dbReference type="PROSITE" id="PS50879"/>
    </source>
</evidence>
<sequence>MSGTARFLVYADGSALVNPGGPGGTGFVVLDRARPALRFGGTRWVEDGGYAVTNNRMELRAVLEALDGLPAGEAVEVISDSRYVIDALSKWIHGWRRKGWKTATGEPVLNRDLIEALDARARELTVAYRWVRGHDGHAVNEIVDALAQSAARGVPGPDESAVVAALREIRALAPREA</sequence>
<dbReference type="PANTHER" id="PTHR10642:SF26">
    <property type="entry name" value="RIBONUCLEASE H1"/>
    <property type="match status" value="1"/>
</dbReference>
<accession>A0ABM7WNM5</accession>
<evidence type="ECO:0000256" key="10">
    <source>
        <dbReference type="HAMAP-Rule" id="MF_00042"/>
    </source>
</evidence>
<organism evidence="12 13">
    <name type="scientific">Anaeromyxobacter oryzae</name>
    <dbReference type="NCBI Taxonomy" id="2918170"/>
    <lineage>
        <taxon>Bacteria</taxon>
        <taxon>Pseudomonadati</taxon>
        <taxon>Myxococcota</taxon>
        <taxon>Myxococcia</taxon>
        <taxon>Myxococcales</taxon>
        <taxon>Cystobacterineae</taxon>
        <taxon>Anaeromyxobacteraceae</taxon>
        <taxon>Anaeromyxobacter</taxon>
    </lineage>
</organism>
<dbReference type="PROSITE" id="PS50879">
    <property type="entry name" value="RNASE_H_1"/>
    <property type="match status" value="1"/>
</dbReference>
<feature type="domain" description="RNase H type-1" evidence="11">
    <location>
        <begin position="3"/>
        <end position="152"/>
    </location>
</feature>
<evidence type="ECO:0000256" key="6">
    <source>
        <dbReference type="ARBA" id="ARBA00022723"/>
    </source>
</evidence>
<keyword evidence="7 10" id="KW-0255">Endonuclease</keyword>
<dbReference type="InterPro" id="IPR022892">
    <property type="entry name" value="RNaseHI"/>
</dbReference>
<dbReference type="PANTHER" id="PTHR10642">
    <property type="entry name" value="RIBONUCLEASE H1"/>
    <property type="match status" value="1"/>
</dbReference>
<keyword evidence="5 10" id="KW-0540">Nuclease</keyword>
<comment type="catalytic activity">
    <reaction evidence="1 10">
        <text>Endonucleolytic cleavage to 5'-phosphomonoester.</text>
        <dbReference type="EC" id="3.1.26.4"/>
    </reaction>
</comment>
<dbReference type="InterPro" id="IPR050092">
    <property type="entry name" value="RNase_H"/>
</dbReference>
<evidence type="ECO:0000256" key="7">
    <source>
        <dbReference type="ARBA" id="ARBA00022759"/>
    </source>
</evidence>
<dbReference type="EMBL" id="AP025591">
    <property type="protein sequence ID" value="BDG01067.1"/>
    <property type="molecule type" value="Genomic_DNA"/>
</dbReference>
<evidence type="ECO:0000256" key="1">
    <source>
        <dbReference type="ARBA" id="ARBA00000077"/>
    </source>
</evidence>
<feature type="binding site" evidence="10">
    <location>
        <position position="12"/>
    </location>
    <ligand>
        <name>Mg(2+)</name>
        <dbReference type="ChEBI" id="CHEBI:18420"/>
        <label>2</label>
    </ligand>
</feature>
<dbReference type="Gene3D" id="3.30.420.10">
    <property type="entry name" value="Ribonuclease H-like superfamily/Ribonuclease H"/>
    <property type="match status" value="1"/>
</dbReference>
<keyword evidence="9 10" id="KW-0460">Magnesium</keyword>
<evidence type="ECO:0000256" key="3">
    <source>
        <dbReference type="ARBA" id="ARBA00011245"/>
    </source>
</evidence>
<comment type="cofactor">
    <cofactor evidence="10">
        <name>Mg(2+)</name>
        <dbReference type="ChEBI" id="CHEBI:18420"/>
    </cofactor>
    <text evidence="10">Binds 1 Mg(2+) ion per subunit. May bind a second metal ion at a regulatory site, or after substrate binding.</text>
</comment>
<comment type="subcellular location">
    <subcellularLocation>
        <location evidence="10">Cytoplasm</location>
    </subcellularLocation>
</comment>
<feature type="binding site" evidence="10">
    <location>
        <position position="12"/>
    </location>
    <ligand>
        <name>Mg(2+)</name>
        <dbReference type="ChEBI" id="CHEBI:18420"/>
        <label>1</label>
    </ligand>
</feature>
<feature type="binding site" evidence="10">
    <location>
        <position position="80"/>
    </location>
    <ligand>
        <name>Mg(2+)</name>
        <dbReference type="ChEBI" id="CHEBI:18420"/>
        <label>1</label>
    </ligand>
</feature>
<evidence type="ECO:0000256" key="2">
    <source>
        <dbReference type="ARBA" id="ARBA00005300"/>
    </source>
</evidence>